<evidence type="ECO:0000256" key="4">
    <source>
        <dbReference type="SAM" id="MobiDB-lite"/>
    </source>
</evidence>
<evidence type="ECO:0000313" key="7">
    <source>
        <dbReference type="EMBL" id="SNZ06100.1"/>
    </source>
</evidence>
<protein>
    <submittedName>
        <fullName evidence="7">AN1-like Zinc finger</fullName>
    </submittedName>
</protein>
<dbReference type="Proteomes" id="UP000219453">
    <property type="component" value="Unassembled WGS sequence"/>
</dbReference>
<dbReference type="InterPro" id="IPR035896">
    <property type="entry name" value="AN1-like_Znf"/>
</dbReference>
<dbReference type="GO" id="GO:0008270">
    <property type="term" value="F:zinc ion binding"/>
    <property type="evidence" value="ECO:0007669"/>
    <property type="project" value="UniProtKB-KW"/>
</dbReference>
<proteinExistence type="predicted"/>
<evidence type="ECO:0000256" key="5">
    <source>
        <dbReference type="SAM" id="Phobius"/>
    </source>
</evidence>
<gene>
    <name evidence="7" type="ORF">SAMN06269185_1048</name>
</gene>
<organism evidence="7 8">
    <name type="scientific">Natronoarchaeum philippinense</name>
    <dbReference type="NCBI Taxonomy" id="558529"/>
    <lineage>
        <taxon>Archaea</taxon>
        <taxon>Methanobacteriati</taxon>
        <taxon>Methanobacteriota</taxon>
        <taxon>Stenosarchaea group</taxon>
        <taxon>Halobacteria</taxon>
        <taxon>Halobacteriales</taxon>
        <taxon>Natronoarchaeaceae</taxon>
    </lineage>
</organism>
<dbReference type="Pfam" id="PF01428">
    <property type="entry name" value="zf-AN1"/>
    <property type="match status" value="1"/>
</dbReference>
<accession>A0A285N9K2</accession>
<feature type="compositionally biased region" description="Basic and acidic residues" evidence="4">
    <location>
        <begin position="93"/>
        <end position="104"/>
    </location>
</feature>
<dbReference type="RefSeq" id="WP_097008004.1">
    <property type="nucleotide sequence ID" value="NZ_OBEJ01000001.1"/>
</dbReference>
<keyword evidence="5" id="KW-0472">Membrane</keyword>
<keyword evidence="5" id="KW-1133">Transmembrane helix</keyword>
<dbReference type="AlphaFoldDB" id="A0A285N9K2"/>
<dbReference type="SUPFAM" id="SSF118310">
    <property type="entry name" value="AN1-like Zinc finger"/>
    <property type="match status" value="1"/>
</dbReference>
<name>A0A285N9K2_NATPI</name>
<dbReference type="EMBL" id="OBEJ01000001">
    <property type="protein sequence ID" value="SNZ06100.1"/>
    <property type="molecule type" value="Genomic_DNA"/>
</dbReference>
<feature type="domain" description="AN1-type" evidence="6">
    <location>
        <begin position="1"/>
        <end position="44"/>
    </location>
</feature>
<feature type="transmembrane region" description="Helical" evidence="5">
    <location>
        <begin position="131"/>
        <end position="154"/>
    </location>
</feature>
<dbReference type="OrthoDB" id="26567at2157"/>
<feature type="compositionally biased region" description="Polar residues" evidence="4">
    <location>
        <begin position="80"/>
        <end position="91"/>
    </location>
</feature>
<sequence length="155" mass="17112">MASCDFCSDGTNMPYECGYCGGSFCSNHRLPENHDCSFRNAESDDEKWRDESMSTAQHRTKVVQAGGVLREVDGEEQETQYETADAQTYGRTPSKDEIIDDRSPDVAVDGSIKREDEQDAEDEVEESAGGLTLWTVAKAIGVIAFLAVFVWLAVI</sequence>
<dbReference type="SMART" id="SM00154">
    <property type="entry name" value="ZnF_AN1"/>
    <property type="match status" value="1"/>
</dbReference>
<dbReference type="InterPro" id="IPR000058">
    <property type="entry name" value="Znf_AN1"/>
</dbReference>
<keyword evidence="1" id="KW-0479">Metal-binding</keyword>
<evidence type="ECO:0000256" key="2">
    <source>
        <dbReference type="ARBA" id="ARBA00022771"/>
    </source>
</evidence>
<evidence type="ECO:0000256" key="3">
    <source>
        <dbReference type="ARBA" id="ARBA00022833"/>
    </source>
</evidence>
<dbReference type="PROSITE" id="PS51039">
    <property type="entry name" value="ZF_AN1"/>
    <property type="match status" value="1"/>
</dbReference>
<keyword evidence="8" id="KW-1185">Reference proteome</keyword>
<reference evidence="7 8" key="1">
    <citation type="submission" date="2017-09" db="EMBL/GenBank/DDBJ databases">
        <authorList>
            <person name="Ehlers B."/>
            <person name="Leendertz F.H."/>
        </authorList>
    </citation>
    <scope>NUCLEOTIDE SEQUENCE [LARGE SCALE GENOMIC DNA]</scope>
    <source>
        <strain evidence="7 8">DSM 27208</strain>
    </source>
</reference>
<evidence type="ECO:0000256" key="1">
    <source>
        <dbReference type="ARBA" id="ARBA00022723"/>
    </source>
</evidence>
<evidence type="ECO:0000259" key="6">
    <source>
        <dbReference type="PROSITE" id="PS51039"/>
    </source>
</evidence>
<keyword evidence="5" id="KW-0812">Transmembrane</keyword>
<evidence type="ECO:0000313" key="8">
    <source>
        <dbReference type="Proteomes" id="UP000219453"/>
    </source>
</evidence>
<dbReference type="Gene3D" id="4.10.1110.10">
    <property type="entry name" value="AN1-like Zinc finger"/>
    <property type="match status" value="1"/>
</dbReference>
<keyword evidence="2" id="KW-0863">Zinc-finger</keyword>
<keyword evidence="3" id="KW-0862">Zinc</keyword>
<feature type="region of interest" description="Disordered" evidence="4">
    <location>
        <begin position="39"/>
        <end position="124"/>
    </location>
</feature>